<dbReference type="GO" id="GO:0045490">
    <property type="term" value="P:pectin catabolic process"/>
    <property type="evidence" value="ECO:0007669"/>
    <property type="project" value="TreeGrafter"/>
</dbReference>
<dbReference type="InterPro" id="IPR011050">
    <property type="entry name" value="Pectin_lyase_fold/virulence"/>
</dbReference>
<comment type="similarity">
    <text evidence="4 10">Belongs to the polysaccharide lyase 3 family.</text>
</comment>
<dbReference type="Pfam" id="PF03211">
    <property type="entry name" value="Pectate_lyase"/>
    <property type="match status" value="1"/>
</dbReference>
<evidence type="ECO:0000256" key="1">
    <source>
        <dbReference type="ARBA" id="ARBA00000695"/>
    </source>
</evidence>
<comment type="caution">
    <text evidence="11">The sequence shown here is derived from an EMBL/GenBank/DDBJ whole genome shotgun (WGS) entry which is preliminary data.</text>
</comment>
<evidence type="ECO:0000313" key="11">
    <source>
        <dbReference type="EMBL" id="TKX19699.1"/>
    </source>
</evidence>
<feature type="signal peptide" evidence="10">
    <location>
        <begin position="1"/>
        <end position="16"/>
    </location>
</feature>
<evidence type="ECO:0000256" key="7">
    <source>
        <dbReference type="ARBA" id="ARBA00022837"/>
    </source>
</evidence>
<dbReference type="Proteomes" id="UP000308133">
    <property type="component" value="Unassembled WGS sequence"/>
</dbReference>
<organism evidence="11 12">
    <name type="scientific">Elsinoe australis</name>
    <dbReference type="NCBI Taxonomy" id="40998"/>
    <lineage>
        <taxon>Eukaryota</taxon>
        <taxon>Fungi</taxon>
        <taxon>Dikarya</taxon>
        <taxon>Ascomycota</taxon>
        <taxon>Pezizomycotina</taxon>
        <taxon>Dothideomycetes</taxon>
        <taxon>Dothideomycetidae</taxon>
        <taxon>Myriangiales</taxon>
        <taxon>Elsinoaceae</taxon>
        <taxon>Elsinoe</taxon>
    </lineage>
</organism>
<dbReference type="InterPro" id="IPR004898">
    <property type="entry name" value="Pectate_lyase_PlyH/PlyE-like"/>
</dbReference>
<comment type="catalytic activity">
    <reaction evidence="1 10">
        <text>Eliminative cleavage of (1-&gt;4)-alpha-D-galacturonan to give oligosaccharides with 4-deoxy-alpha-D-galact-4-enuronosyl groups at their non-reducing ends.</text>
        <dbReference type="EC" id="4.2.2.2"/>
    </reaction>
</comment>
<proteinExistence type="inferred from homology"/>
<evidence type="ECO:0000313" key="12">
    <source>
        <dbReference type="Proteomes" id="UP000308133"/>
    </source>
</evidence>
<comment type="function">
    <text evidence="9 10">Pectinolytic enzyme consist of four classes of enzymes: pectin lyase, polygalacturonase, pectin methylesterase and rhamnogalacturonase. Among pectinolytic enzymes, pectin lyase is the most important in depolymerization of pectin, since it cleaves internal glycosidic bonds of highly methylated pectins. Favors pectate, the anion, over pectin, the methyl ester.</text>
</comment>
<reference evidence="11 12" key="1">
    <citation type="submission" date="2018-02" db="EMBL/GenBank/DDBJ databases">
        <title>Draft genome sequences of Elsinoe sp., causing black scab on jojoba.</title>
        <authorList>
            <person name="Stodart B."/>
            <person name="Jeffress S."/>
            <person name="Ash G."/>
            <person name="Arun Chinnappa K."/>
        </authorList>
    </citation>
    <scope>NUCLEOTIDE SEQUENCE [LARGE SCALE GENOMIC DNA]</scope>
    <source>
        <strain evidence="11 12">Hillstone_2</strain>
    </source>
</reference>
<dbReference type="SUPFAM" id="SSF51126">
    <property type="entry name" value="Pectin lyase-like"/>
    <property type="match status" value="1"/>
</dbReference>
<evidence type="ECO:0000256" key="10">
    <source>
        <dbReference type="RuleBase" id="RU367009"/>
    </source>
</evidence>
<evidence type="ECO:0000256" key="3">
    <source>
        <dbReference type="ARBA" id="ARBA00004613"/>
    </source>
</evidence>
<evidence type="ECO:0000256" key="9">
    <source>
        <dbReference type="ARBA" id="ARBA00025679"/>
    </source>
</evidence>
<evidence type="ECO:0000256" key="6">
    <source>
        <dbReference type="ARBA" id="ARBA00022729"/>
    </source>
</evidence>
<name>A0A4U7AP73_9PEZI</name>
<dbReference type="PANTHER" id="PTHR33407:SF9">
    <property type="entry name" value="PECTATE LYASE F-RELATED"/>
    <property type="match status" value="1"/>
</dbReference>
<dbReference type="GO" id="GO:0005576">
    <property type="term" value="C:extracellular region"/>
    <property type="evidence" value="ECO:0007669"/>
    <property type="project" value="UniProtKB-SubCell"/>
</dbReference>
<protein>
    <recommendedName>
        <fullName evidence="10">Pectate lyase</fullName>
        <ecNumber evidence="10">4.2.2.2</ecNumber>
    </recommendedName>
</protein>
<sequence>MQFLSTLALFGALAMANPEGIVAGHSRIARDVSFNIPASKGTVDYTAPQKVSGVFDGGMKTYGRKGVKCDGQSEGGQADTVFLISAGGTLQNAIIGANQKEGVYCLGACTIKNVWWTAVCEDALSIKGDGNALVSGGGARAAEDKVIQHNGFGTVTIDGFKVVNFGKLYRSCGNCKENGKARSVVVKNVQASSGKTLVGINSNYGDKATITGTCATGVKKICSQFTGNNNGKEPKEISSGPGGACGSFTVAAC</sequence>
<accession>A0A4U7AP73</accession>
<dbReference type="InterPro" id="IPR012334">
    <property type="entry name" value="Pectin_lyas_fold"/>
</dbReference>
<keyword evidence="8 10" id="KW-0456">Lyase</keyword>
<evidence type="ECO:0000256" key="4">
    <source>
        <dbReference type="ARBA" id="ARBA00006463"/>
    </source>
</evidence>
<evidence type="ECO:0000256" key="2">
    <source>
        <dbReference type="ARBA" id="ARBA00001913"/>
    </source>
</evidence>
<keyword evidence="5 10" id="KW-0964">Secreted</keyword>
<dbReference type="EC" id="4.2.2.2" evidence="10"/>
<dbReference type="AlphaFoldDB" id="A0A4U7AP73"/>
<comment type="cofactor">
    <cofactor evidence="2 10">
        <name>Ca(2+)</name>
        <dbReference type="ChEBI" id="CHEBI:29108"/>
    </cofactor>
</comment>
<evidence type="ECO:0000256" key="8">
    <source>
        <dbReference type="ARBA" id="ARBA00023239"/>
    </source>
</evidence>
<evidence type="ECO:0000256" key="5">
    <source>
        <dbReference type="ARBA" id="ARBA00022525"/>
    </source>
</evidence>
<keyword evidence="6 10" id="KW-0732">Signal</keyword>
<dbReference type="Gene3D" id="2.160.20.10">
    <property type="entry name" value="Single-stranded right-handed beta-helix, Pectin lyase-like"/>
    <property type="match status" value="1"/>
</dbReference>
<comment type="subcellular location">
    <subcellularLocation>
        <location evidence="3 10">Secreted</location>
    </subcellularLocation>
</comment>
<keyword evidence="7 10" id="KW-0106">Calcium</keyword>
<dbReference type="GO" id="GO:0030570">
    <property type="term" value="F:pectate lyase activity"/>
    <property type="evidence" value="ECO:0007669"/>
    <property type="project" value="UniProtKB-UniRule"/>
</dbReference>
<gene>
    <name evidence="11" type="ORF">C1H76_8145</name>
</gene>
<feature type="chain" id="PRO_5025085390" description="Pectate lyase" evidence="10">
    <location>
        <begin position="17"/>
        <end position="253"/>
    </location>
</feature>
<dbReference type="PANTHER" id="PTHR33407">
    <property type="entry name" value="PECTATE LYASE F-RELATED"/>
    <property type="match status" value="1"/>
</dbReference>
<dbReference type="EMBL" id="PTQR01000107">
    <property type="protein sequence ID" value="TKX19699.1"/>
    <property type="molecule type" value="Genomic_DNA"/>
</dbReference>